<dbReference type="Proteomes" id="UP001501697">
    <property type="component" value="Unassembled WGS sequence"/>
</dbReference>
<comment type="caution">
    <text evidence="5">The sequence shown here is derived from an EMBL/GenBank/DDBJ whole genome shotgun (WGS) entry which is preliminary data.</text>
</comment>
<dbReference type="InterPro" id="IPR000792">
    <property type="entry name" value="Tscrpt_reg_LuxR_C"/>
</dbReference>
<gene>
    <name evidence="5" type="ORF">GCM10022200_17980</name>
</gene>
<organism evidence="5 6">
    <name type="scientific">Microbacterium awajiense</name>
    <dbReference type="NCBI Taxonomy" id="415214"/>
    <lineage>
        <taxon>Bacteria</taxon>
        <taxon>Bacillati</taxon>
        <taxon>Actinomycetota</taxon>
        <taxon>Actinomycetes</taxon>
        <taxon>Micrococcales</taxon>
        <taxon>Microbacteriaceae</taxon>
        <taxon>Microbacterium</taxon>
    </lineage>
</organism>
<keyword evidence="2" id="KW-0238">DNA-binding</keyword>
<evidence type="ECO:0000313" key="5">
    <source>
        <dbReference type="EMBL" id="GAA3635123.1"/>
    </source>
</evidence>
<keyword evidence="6" id="KW-1185">Reference proteome</keyword>
<dbReference type="Gene3D" id="1.10.10.10">
    <property type="entry name" value="Winged helix-like DNA-binding domain superfamily/Winged helix DNA-binding domain"/>
    <property type="match status" value="1"/>
</dbReference>
<sequence length="486" mass="51210">MGEAVFSLAPAARAGAREEPALVLEDDARRTALIAHWLTEAAHAQEHATSCPSLGYARVVRRDLLDEADRLMVDDAEAAARWLVACADVLVGLPERAAVAGLLEQLIARGVVDDFDTLLRAKVWMWSSHLLSLSPDAVGMSDVVQDRRARAAALLDDRRSPYVVLQLHLISLLNFVATGDFVTAIEAARAGAELARAIASPTWTARFDVWLASAAHSAGDTADAVRLALAALERGQRVHDPYTIVVATVVLRTLPPGTVDPTAPIPPLTAALELARARGEALLERFALAALTSESLNAGDPATAARWCGQLLAPGGYAGWLVEAEIALVQTVLIAAAAGDHEFAARMLGAVRADLERVLRAMAPATTPRLERERSELSARFGPAGAAALVGAGAVLSITDAASEAVIWHAAHAAPAHPSGNTDVALTARECEVLSLLAQGLTNKEIAVRLAVSAKTVMHHSGAIYRKLGVRGRGEASAYAYRHGLV</sequence>
<dbReference type="Pfam" id="PF00196">
    <property type="entry name" value="GerE"/>
    <property type="match status" value="1"/>
</dbReference>
<evidence type="ECO:0000259" key="4">
    <source>
        <dbReference type="PROSITE" id="PS50043"/>
    </source>
</evidence>
<dbReference type="PROSITE" id="PS50043">
    <property type="entry name" value="HTH_LUXR_2"/>
    <property type="match status" value="1"/>
</dbReference>
<dbReference type="PANTHER" id="PTHR44688">
    <property type="entry name" value="DNA-BINDING TRANSCRIPTIONAL ACTIVATOR DEVR_DOSR"/>
    <property type="match status" value="1"/>
</dbReference>
<reference evidence="6" key="1">
    <citation type="journal article" date="2019" name="Int. J. Syst. Evol. Microbiol.">
        <title>The Global Catalogue of Microorganisms (GCM) 10K type strain sequencing project: providing services to taxonomists for standard genome sequencing and annotation.</title>
        <authorList>
            <consortium name="The Broad Institute Genomics Platform"/>
            <consortium name="The Broad Institute Genome Sequencing Center for Infectious Disease"/>
            <person name="Wu L."/>
            <person name="Ma J."/>
        </authorList>
    </citation>
    <scope>NUCLEOTIDE SEQUENCE [LARGE SCALE GENOMIC DNA]</scope>
    <source>
        <strain evidence="6">JCM 16544</strain>
    </source>
</reference>
<dbReference type="EMBL" id="BAAAYU010000005">
    <property type="protein sequence ID" value="GAA3635123.1"/>
    <property type="molecule type" value="Genomic_DNA"/>
</dbReference>
<accession>A0ABP7AKV8</accession>
<keyword evidence="1" id="KW-0805">Transcription regulation</keyword>
<dbReference type="RefSeq" id="WP_344737686.1">
    <property type="nucleotide sequence ID" value="NZ_BAAAYU010000005.1"/>
</dbReference>
<dbReference type="SMART" id="SM00421">
    <property type="entry name" value="HTH_LUXR"/>
    <property type="match status" value="1"/>
</dbReference>
<evidence type="ECO:0000313" key="6">
    <source>
        <dbReference type="Proteomes" id="UP001501697"/>
    </source>
</evidence>
<dbReference type="CDD" id="cd06170">
    <property type="entry name" value="LuxR_C_like"/>
    <property type="match status" value="1"/>
</dbReference>
<dbReference type="PRINTS" id="PR00038">
    <property type="entry name" value="HTHLUXR"/>
</dbReference>
<name>A0ABP7AKV8_9MICO</name>
<keyword evidence="3" id="KW-0804">Transcription</keyword>
<dbReference type="PANTHER" id="PTHR44688:SF16">
    <property type="entry name" value="DNA-BINDING TRANSCRIPTIONAL ACTIVATOR DEVR_DOSR"/>
    <property type="match status" value="1"/>
</dbReference>
<dbReference type="PROSITE" id="PS00622">
    <property type="entry name" value="HTH_LUXR_1"/>
    <property type="match status" value="1"/>
</dbReference>
<dbReference type="InterPro" id="IPR016032">
    <property type="entry name" value="Sig_transdc_resp-reg_C-effctor"/>
</dbReference>
<evidence type="ECO:0000256" key="2">
    <source>
        <dbReference type="ARBA" id="ARBA00023125"/>
    </source>
</evidence>
<protein>
    <recommendedName>
        <fullName evidence="4">HTH luxR-type domain-containing protein</fullName>
    </recommendedName>
</protein>
<dbReference type="SUPFAM" id="SSF46894">
    <property type="entry name" value="C-terminal effector domain of the bipartite response regulators"/>
    <property type="match status" value="1"/>
</dbReference>
<evidence type="ECO:0000256" key="1">
    <source>
        <dbReference type="ARBA" id="ARBA00023015"/>
    </source>
</evidence>
<dbReference type="InterPro" id="IPR036388">
    <property type="entry name" value="WH-like_DNA-bd_sf"/>
</dbReference>
<feature type="domain" description="HTH luxR-type" evidence="4">
    <location>
        <begin position="419"/>
        <end position="484"/>
    </location>
</feature>
<proteinExistence type="predicted"/>
<evidence type="ECO:0000256" key="3">
    <source>
        <dbReference type="ARBA" id="ARBA00023163"/>
    </source>
</evidence>